<dbReference type="InterPro" id="IPR050696">
    <property type="entry name" value="FtsA/MreB"/>
</dbReference>
<reference evidence="7 8" key="1">
    <citation type="submission" date="2015-04" db="EMBL/GenBank/DDBJ databases">
        <title>Complete Genome Sequence of Kosmotoga pacifica SLHLJ1.</title>
        <authorList>
            <person name="Jiang L.J."/>
            <person name="Shao Z.Z."/>
            <person name="Jebbar M."/>
        </authorList>
    </citation>
    <scope>NUCLEOTIDE SEQUENCE [LARGE SCALE GENOMIC DNA]</scope>
    <source>
        <strain evidence="7 8">SLHLJ1</strain>
    </source>
</reference>
<comment type="similarity">
    <text evidence="5">Belongs to the FtsA/MreB family.</text>
</comment>
<evidence type="ECO:0000256" key="2">
    <source>
        <dbReference type="ARBA" id="ARBA00022618"/>
    </source>
</evidence>
<dbReference type="SMART" id="SM00842">
    <property type="entry name" value="FtsA"/>
    <property type="match status" value="1"/>
</dbReference>
<dbReference type="PIRSF" id="PIRSF003101">
    <property type="entry name" value="FtsA"/>
    <property type="match status" value="1"/>
</dbReference>
<name>A0A0G2ZH72_9BACT</name>
<dbReference type="GO" id="GO:0051301">
    <property type="term" value="P:cell division"/>
    <property type="evidence" value="ECO:0007669"/>
    <property type="project" value="UniProtKB-KW"/>
</dbReference>
<dbReference type="PANTHER" id="PTHR32432">
    <property type="entry name" value="CELL DIVISION PROTEIN FTSA-RELATED"/>
    <property type="match status" value="1"/>
</dbReference>
<protein>
    <recommendedName>
        <fullName evidence="5">Cell division protein FtsA</fullName>
    </recommendedName>
</protein>
<dbReference type="GO" id="GO:0032153">
    <property type="term" value="C:cell division site"/>
    <property type="evidence" value="ECO:0007669"/>
    <property type="project" value="TreeGrafter"/>
</dbReference>
<evidence type="ECO:0000256" key="4">
    <source>
        <dbReference type="ARBA" id="ARBA00023306"/>
    </source>
</evidence>
<evidence type="ECO:0000313" key="8">
    <source>
        <dbReference type="Proteomes" id="UP000035159"/>
    </source>
</evidence>
<dbReference type="Pfam" id="PF14450">
    <property type="entry name" value="FtsA"/>
    <property type="match status" value="1"/>
</dbReference>
<dbReference type="Gene3D" id="3.30.420.40">
    <property type="match status" value="2"/>
</dbReference>
<dbReference type="InterPro" id="IPR043129">
    <property type="entry name" value="ATPase_NBD"/>
</dbReference>
<feature type="domain" description="SHS2" evidence="6">
    <location>
        <begin position="8"/>
        <end position="199"/>
    </location>
</feature>
<dbReference type="InterPro" id="IPR020823">
    <property type="entry name" value="Cell_div_FtsA"/>
</dbReference>
<dbReference type="KEGG" id="kpf:IX53_10175"/>
<evidence type="ECO:0000256" key="5">
    <source>
        <dbReference type="PIRNR" id="PIRNR003101"/>
    </source>
</evidence>
<keyword evidence="2 5" id="KW-0132">Cell division</keyword>
<evidence type="ECO:0000256" key="3">
    <source>
        <dbReference type="ARBA" id="ARBA00023136"/>
    </source>
</evidence>
<dbReference type="GO" id="GO:0009898">
    <property type="term" value="C:cytoplasmic side of plasma membrane"/>
    <property type="evidence" value="ECO:0007669"/>
    <property type="project" value="TreeGrafter"/>
</dbReference>
<keyword evidence="4 5" id="KW-0131">Cell cycle</keyword>
<dbReference type="InterPro" id="IPR003494">
    <property type="entry name" value="SHS2_FtsA"/>
</dbReference>
<evidence type="ECO:0000259" key="6">
    <source>
        <dbReference type="SMART" id="SM00842"/>
    </source>
</evidence>
<dbReference type="NCBIfam" id="TIGR01174">
    <property type="entry name" value="ftsA"/>
    <property type="match status" value="1"/>
</dbReference>
<proteinExistence type="inferred from homology"/>
<evidence type="ECO:0000313" key="7">
    <source>
        <dbReference type="EMBL" id="AKI98133.1"/>
    </source>
</evidence>
<gene>
    <name evidence="7" type="ORF">IX53_10175</name>
</gene>
<evidence type="ECO:0000256" key="1">
    <source>
        <dbReference type="ARBA" id="ARBA00022475"/>
    </source>
</evidence>
<keyword evidence="3" id="KW-0472">Membrane</keyword>
<accession>A0A0G2ZH72</accession>
<comment type="subunit">
    <text evidence="5">Interacts with FtsZ.</text>
</comment>
<keyword evidence="1" id="KW-1003">Cell membrane</keyword>
<dbReference type="EMBL" id="CP011232">
    <property type="protein sequence ID" value="AKI98133.1"/>
    <property type="molecule type" value="Genomic_DNA"/>
</dbReference>
<dbReference type="RefSeq" id="WP_047755268.1">
    <property type="nucleotide sequence ID" value="NZ_CAJUHA010000010.1"/>
</dbReference>
<comment type="function">
    <text evidence="5">Cell division protein that is involved in the assembly of the Z ring. May serve as a membrane anchor for the Z ring.</text>
</comment>
<dbReference type="OrthoDB" id="41437at2"/>
<dbReference type="AlphaFoldDB" id="A0A0G2ZH72"/>
<dbReference type="Proteomes" id="UP000035159">
    <property type="component" value="Chromosome"/>
</dbReference>
<dbReference type="PANTHER" id="PTHR32432:SF4">
    <property type="entry name" value="CELL DIVISION PROTEIN FTSA"/>
    <property type="match status" value="1"/>
</dbReference>
<dbReference type="SUPFAM" id="SSF53067">
    <property type="entry name" value="Actin-like ATPase domain"/>
    <property type="match status" value="2"/>
</dbReference>
<dbReference type="PATRIC" id="fig|1330330.3.peg.2068"/>
<sequence length="428" mass="47451">MPRGRDYVVSIDVGTNTIKGVVVSVEQSGQMLLEAYGSVKSVGLDKGDVKDAVALKQSIQKLIDDLTGQLKKEIEAEFRISFTDGAYSVFSESIEEILSDEKPIVVTQSTIDNIMAGIVQKKLQGNLNVHKRYVRKYIIDNEKVVFNPVDMSAKKLDLEMVFVSSEGGTTEIFRRLFEELLGSEDFILLPSLISGAEAVLTDTEKQHGVACVILGHAFSEMVIYKENLPMHISRIPVGVRHVVRDIAMVLGTSLDEAERLLVTSGYASMHPPSAESIVEYFGLDERTRKRVSVRKLSTIIYARVKELLNKIRREIQLFLSENNQFLEEGIPGGVVFTGGGAKLRGLSDTGIESLKMPVRVGTYDTSFNPRIENGEDTVNDPIFSSCLGNLIGEQESNMVAPILAVEKRRRSFVDFIKSLFFGGVEDEF</sequence>
<keyword evidence="8" id="KW-1185">Reference proteome</keyword>
<organism evidence="7 8">
    <name type="scientific">Kosmotoga pacifica</name>
    <dbReference type="NCBI Taxonomy" id="1330330"/>
    <lineage>
        <taxon>Bacteria</taxon>
        <taxon>Thermotogati</taxon>
        <taxon>Thermotogota</taxon>
        <taxon>Thermotogae</taxon>
        <taxon>Kosmotogales</taxon>
        <taxon>Kosmotogaceae</taxon>
        <taxon>Kosmotoga</taxon>
    </lineage>
</organism>
<dbReference type="STRING" id="1330330.IX53_10175"/>